<feature type="region of interest" description="Disordered" evidence="1">
    <location>
        <begin position="1"/>
        <end position="132"/>
    </location>
</feature>
<gene>
    <name evidence="3" type="primary">LOC118477446</name>
</gene>
<dbReference type="Proteomes" id="UP000694888">
    <property type="component" value="Unplaced"/>
</dbReference>
<feature type="compositionally biased region" description="Polar residues" evidence="1">
    <location>
        <begin position="74"/>
        <end position="106"/>
    </location>
</feature>
<feature type="compositionally biased region" description="Polar residues" evidence="1">
    <location>
        <begin position="1"/>
        <end position="11"/>
    </location>
</feature>
<reference evidence="3" key="1">
    <citation type="submission" date="2025-08" db="UniProtKB">
        <authorList>
            <consortium name="RefSeq"/>
        </authorList>
    </citation>
    <scope>IDENTIFICATION</scope>
</reference>
<sequence>MHEQMSETFSDSGCADVTAGSESRMNAESPYRSVSGGGGGGSGVGGGGSQKVGGFNSDSCNSNNRDSNISNTSEPSGQGSELNLSPNRGHNNNNLCHKNSGCSTSLEFKEDSDDDDDEDDADDDEVGEEKSNFQELQNMEHHHLTPHHFLVKEHQQQQQHQQPQYAMAVHPHPSHLHQRLKVSVDTNPSDPCRYSPVPDPSGQLYGLQSVMNLSRSFLGQPDSPFIRRGDREHAVKSSTDNNNDDNNNSDNNTNSMTNPSDDIQMHCGNMSFEERVGLNTDHIYPNMPLDCSSADQPHQNAFLLHADNQLANHHRPHPHEQHEQQQQQQQQHTRGIPPAHGLVTRNQWKGYTAVLGRLEKV</sequence>
<evidence type="ECO:0000313" key="3">
    <source>
        <dbReference type="RefSeq" id="XP_035824847.1"/>
    </source>
</evidence>
<protein>
    <submittedName>
        <fullName evidence="3">Probable serine/threonine-protein kinase cdc7</fullName>
    </submittedName>
</protein>
<feature type="compositionally biased region" description="Low complexity" evidence="1">
    <location>
        <begin position="237"/>
        <end position="262"/>
    </location>
</feature>
<keyword evidence="2" id="KW-1185">Reference proteome</keyword>
<proteinExistence type="predicted"/>
<feature type="region of interest" description="Disordered" evidence="1">
    <location>
        <begin position="152"/>
        <end position="177"/>
    </location>
</feature>
<accession>A0ABM1VR05</accession>
<feature type="compositionally biased region" description="Basic and acidic residues" evidence="1">
    <location>
        <begin position="225"/>
        <end position="235"/>
    </location>
</feature>
<feature type="compositionally biased region" description="Acidic residues" evidence="1">
    <location>
        <begin position="110"/>
        <end position="127"/>
    </location>
</feature>
<dbReference type="GeneID" id="118477446"/>
<feature type="region of interest" description="Disordered" evidence="1">
    <location>
        <begin position="312"/>
        <end position="342"/>
    </location>
</feature>
<evidence type="ECO:0000256" key="1">
    <source>
        <dbReference type="SAM" id="MobiDB-lite"/>
    </source>
</evidence>
<feature type="compositionally biased region" description="Gly residues" evidence="1">
    <location>
        <begin position="35"/>
        <end position="51"/>
    </location>
</feature>
<dbReference type="RefSeq" id="XP_035824847.1">
    <property type="nucleotide sequence ID" value="XM_035968954.1"/>
</dbReference>
<organism evidence="2 3">
    <name type="scientific">Aplysia californica</name>
    <name type="common">California sea hare</name>
    <dbReference type="NCBI Taxonomy" id="6500"/>
    <lineage>
        <taxon>Eukaryota</taxon>
        <taxon>Metazoa</taxon>
        <taxon>Spiralia</taxon>
        <taxon>Lophotrochozoa</taxon>
        <taxon>Mollusca</taxon>
        <taxon>Gastropoda</taxon>
        <taxon>Heterobranchia</taxon>
        <taxon>Euthyneura</taxon>
        <taxon>Tectipleura</taxon>
        <taxon>Aplysiida</taxon>
        <taxon>Aplysioidea</taxon>
        <taxon>Aplysiidae</taxon>
        <taxon>Aplysia</taxon>
    </lineage>
</organism>
<keyword evidence="3" id="KW-0808">Transferase</keyword>
<feature type="region of interest" description="Disordered" evidence="1">
    <location>
        <begin position="221"/>
        <end position="263"/>
    </location>
</feature>
<dbReference type="GO" id="GO:0016301">
    <property type="term" value="F:kinase activity"/>
    <property type="evidence" value="ECO:0007669"/>
    <property type="project" value="UniProtKB-KW"/>
</dbReference>
<evidence type="ECO:0000313" key="2">
    <source>
        <dbReference type="Proteomes" id="UP000694888"/>
    </source>
</evidence>
<keyword evidence="3" id="KW-0418">Kinase</keyword>
<feature type="compositionally biased region" description="Low complexity" evidence="1">
    <location>
        <begin position="52"/>
        <end position="73"/>
    </location>
</feature>
<name>A0ABM1VR05_APLCA</name>